<dbReference type="EMBL" id="PVMZ01000019">
    <property type="protein sequence ID" value="PRX16599.1"/>
    <property type="molecule type" value="Genomic_DNA"/>
</dbReference>
<feature type="repeat" description="ANK" evidence="1">
    <location>
        <begin position="69"/>
        <end position="101"/>
    </location>
</feature>
<feature type="transmembrane region" description="Helical" evidence="2">
    <location>
        <begin position="6"/>
        <end position="31"/>
    </location>
</feature>
<keyword evidence="2" id="KW-0472">Membrane</keyword>
<evidence type="ECO:0000256" key="1">
    <source>
        <dbReference type="PROSITE-ProRule" id="PRU00023"/>
    </source>
</evidence>
<protein>
    <submittedName>
        <fullName evidence="3">Uncharacterized protein</fullName>
    </submittedName>
</protein>
<dbReference type="RefSeq" id="WP_106327000.1">
    <property type="nucleotide sequence ID" value="NZ_BOMO01000126.1"/>
</dbReference>
<dbReference type="AlphaFoldDB" id="A0A2T0K1C5"/>
<dbReference type="OrthoDB" id="5183685at2"/>
<evidence type="ECO:0000313" key="4">
    <source>
        <dbReference type="Proteomes" id="UP000239415"/>
    </source>
</evidence>
<dbReference type="InterPro" id="IPR036770">
    <property type="entry name" value="Ankyrin_rpt-contain_sf"/>
</dbReference>
<dbReference type="PROSITE" id="PS50088">
    <property type="entry name" value="ANK_REPEAT"/>
    <property type="match status" value="1"/>
</dbReference>
<dbReference type="Gene3D" id="1.25.40.20">
    <property type="entry name" value="Ankyrin repeat-containing domain"/>
    <property type="match status" value="1"/>
</dbReference>
<dbReference type="SUPFAM" id="SSF48403">
    <property type="entry name" value="Ankyrin repeat"/>
    <property type="match status" value="1"/>
</dbReference>
<organism evidence="3 4">
    <name type="scientific">Actinoplanes italicus</name>
    <dbReference type="NCBI Taxonomy" id="113567"/>
    <lineage>
        <taxon>Bacteria</taxon>
        <taxon>Bacillati</taxon>
        <taxon>Actinomycetota</taxon>
        <taxon>Actinomycetes</taxon>
        <taxon>Micromonosporales</taxon>
        <taxon>Micromonosporaceae</taxon>
        <taxon>Actinoplanes</taxon>
    </lineage>
</organism>
<gene>
    <name evidence="3" type="ORF">CLV67_119180</name>
</gene>
<evidence type="ECO:0000313" key="3">
    <source>
        <dbReference type="EMBL" id="PRX16599.1"/>
    </source>
</evidence>
<keyword evidence="2" id="KW-1133">Transmembrane helix</keyword>
<name>A0A2T0K1C5_9ACTN</name>
<comment type="caution">
    <text evidence="3">The sequence shown here is derived from an EMBL/GenBank/DDBJ whole genome shotgun (WGS) entry which is preliminary data.</text>
</comment>
<evidence type="ECO:0000256" key="2">
    <source>
        <dbReference type="SAM" id="Phobius"/>
    </source>
</evidence>
<dbReference type="Proteomes" id="UP000239415">
    <property type="component" value="Unassembled WGS sequence"/>
</dbReference>
<keyword evidence="1" id="KW-0040">ANK repeat</keyword>
<keyword evidence="2" id="KW-0812">Transmembrane</keyword>
<reference evidence="3 4" key="1">
    <citation type="submission" date="2018-03" db="EMBL/GenBank/DDBJ databases">
        <title>Genomic Encyclopedia of Archaeal and Bacterial Type Strains, Phase II (KMG-II): from individual species to whole genera.</title>
        <authorList>
            <person name="Goeker M."/>
        </authorList>
    </citation>
    <scope>NUCLEOTIDE SEQUENCE [LARGE SCALE GENOMIC DNA]</scope>
    <source>
        <strain evidence="3 4">DSM 43146</strain>
    </source>
</reference>
<accession>A0A2T0K1C5</accession>
<proteinExistence type="predicted"/>
<keyword evidence="4" id="KW-1185">Reference proteome</keyword>
<dbReference type="InterPro" id="IPR002110">
    <property type="entry name" value="Ankyrin_rpt"/>
</dbReference>
<sequence>MWLEIVLVVVMGSVVMAAVVVTIMGFHRLAAAERATAERRRRDEELRARVAAMVDGAVAPEEVGLQNPDGDSALHLAWHAGREDAVARLVALGADENLRNNDGLTPAEMVDLVAVERLLEQTLPHLIGCRWRDREKARPFYDSLQRTPARLYNPALVRVALRVAKHRSLVCLAVKVGAPGSEERLASLLDAHGTKEIATDYLNAGTPLLAEAARRWAAANGYVIEQTGSVAAVRWATF</sequence>
<dbReference type="PROSITE" id="PS50297">
    <property type="entry name" value="ANK_REP_REGION"/>
    <property type="match status" value="1"/>
</dbReference>